<dbReference type="Pfam" id="PF01384">
    <property type="entry name" value="PHO4"/>
    <property type="match status" value="1"/>
</dbReference>
<sequence>MDPATLVIVGLVIVTALTFDFTNGFHDTANAMATSIATGALKPKTAVIAAGTLNLVGAFLSVEVAKTISGGLINEQVVTIAPEFILAGLIGAIIWNLLTWLVGLPSSSSHALFGGLVGAVIIGAGVEGVNFAAVITKILVPALVSPIVAGLAAFCSVKLIFAVVKHMSEKQVESGFRHGQTVTACLVALSHGTNDAQKTMGIITLTLIAVGLQPSGSGPELWVVAVCGLAIAAGTYMGGWRVIRTLGKGLTEISTPQGFAAEAASATTILVSSHLGFALSTTQVCSGSIIGTGLGKKGNPVNWGVAGRMLIAWLVTFPAAGIVGALACALAKTGVWGTVATVAIAVCVALIIFRLSKRNPVNSGNVNDSHKVNINAEKTRTVQPQAQAA</sequence>
<feature type="region of interest" description="Disordered" evidence="7">
    <location>
        <begin position="366"/>
        <end position="389"/>
    </location>
</feature>
<evidence type="ECO:0000256" key="6">
    <source>
        <dbReference type="RuleBase" id="RU363058"/>
    </source>
</evidence>
<dbReference type="InterPro" id="IPR001204">
    <property type="entry name" value="Phos_transporter"/>
</dbReference>
<feature type="transmembrane region" description="Helical" evidence="6">
    <location>
        <begin position="138"/>
        <end position="161"/>
    </location>
</feature>
<keyword evidence="5 6" id="KW-0472">Membrane</keyword>
<dbReference type="AlphaFoldDB" id="A0A369L4A0"/>
<dbReference type="GO" id="GO:0016020">
    <property type="term" value="C:membrane"/>
    <property type="evidence" value="ECO:0007669"/>
    <property type="project" value="UniProtKB-SubCell"/>
</dbReference>
<feature type="transmembrane region" description="Helical" evidence="6">
    <location>
        <begin position="6"/>
        <end position="25"/>
    </location>
</feature>
<evidence type="ECO:0000256" key="3">
    <source>
        <dbReference type="ARBA" id="ARBA00022692"/>
    </source>
</evidence>
<dbReference type="STRING" id="1034345.GCA_000236865_01557"/>
<dbReference type="EMBL" id="PPTP01000007">
    <property type="protein sequence ID" value="RDB54793.1"/>
    <property type="molecule type" value="Genomic_DNA"/>
</dbReference>
<protein>
    <recommendedName>
        <fullName evidence="6">Phosphate transporter</fullName>
    </recommendedName>
</protein>
<reference evidence="8 9" key="1">
    <citation type="journal article" date="2018" name="Elife">
        <title>Discovery and characterization of a prevalent human gut bacterial enzyme sufficient for the inactivation of a family of plant toxins.</title>
        <authorList>
            <person name="Koppel N."/>
            <person name="Bisanz J.E."/>
            <person name="Pandelia M.E."/>
            <person name="Turnbaugh P.J."/>
            <person name="Balskus E.P."/>
        </authorList>
    </citation>
    <scope>NUCLEOTIDE SEQUENCE [LARGE SCALE GENOMIC DNA]</scope>
    <source>
        <strain evidence="9">anaerobia AP69FAA</strain>
    </source>
</reference>
<comment type="subcellular location">
    <subcellularLocation>
        <location evidence="1 6">Membrane</location>
        <topology evidence="1 6">Multi-pass membrane protein</topology>
    </subcellularLocation>
</comment>
<name>A0A369L4A0_9ACTN</name>
<evidence type="ECO:0000256" key="1">
    <source>
        <dbReference type="ARBA" id="ARBA00004141"/>
    </source>
</evidence>
<dbReference type="GO" id="GO:0035435">
    <property type="term" value="P:phosphate ion transmembrane transport"/>
    <property type="evidence" value="ECO:0007669"/>
    <property type="project" value="TreeGrafter"/>
</dbReference>
<dbReference type="Proteomes" id="UP000253792">
    <property type="component" value="Unassembled WGS sequence"/>
</dbReference>
<keyword evidence="3 6" id="KW-0812">Transmembrane</keyword>
<evidence type="ECO:0000256" key="4">
    <source>
        <dbReference type="ARBA" id="ARBA00022989"/>
    </source>
</evidence>
<proteinExistence type="inferred from homology"/>
<comment type="similarity">
    <text evidence="6">Belongs to the inorganic phosphate transporter (PiT) (TC 2.A.20) family.</text>
</comment>
<dbReference type="RefSeq" id="WP_114621035.1">
    <property type="nucleotide sequence ID" value="NZ_DBEZAN010000038.1"/>
</dbReference>
<evidence type="ECO:0000313" key="8">
    <source>
        <dbReference type="EMBL" id="RDB54793.1"/>
    </source>
</evidence>
<keyword evidence="2 6" id="KW-0813">Transport</keyword>
<feature type="transmembrane region" description="Helical" evidence="6">
    <location>
        <begin position="333"/>
        <end position="353"/>
    </location>
</feature>
<evidence type="ECO:0000256" key="5">
    <source>
        <dbReference type="ARBA" id="ARBA00023136"/>
    </source>
</evidence>
<gene>
    <name evidence="8" type="ORF">C1880_08055</name>
</gene>
<feature type="transmembrane region" description="Helical" evidence="6">
    <location>
        <begin position="305"/>
        <end position="327"/>
    </location>
</feature>
<keyword evidence="6" id="KW-0592">Phosphate transport</keyword>
<accession>A0A369L4A0</accession>
<keyword evidence="4 6" id="KW-1133">Transmembrane helix</keyword>
<organism evidence="8 9">
    <name type="scientific">Senegalimassilia anaerobia</name>
    <dbReference type="NCBI Taxonomy" id="1473216"/>
    <lineage>
        <taxon>Bacteria</taxon>
        <taxon>Bacillati</taxon>
        <taxon>Actinomycetota</taxon>
        <taxon>Coriobacteriia</taxon>
        <taxon>Coriobacteriales</taxon>
        <taxon>Coriobacteriaceae</taxon>
        <taxon>Senegalimassilia</taxon>
    </lineage>
</organism>
<feature type="transmembrane region" description="Helical" evidence="6">
    <location>
        <begin position="222"/>
        <end position="243"/>
    </location>
</feature>
<feature type="transmembrane region" description="Helical" evidence="6">
    <location>
        <begin position="111"/>
        <end position="132"/>
    </location>
</feature>
<feature type="transmembrane region" description="Helical" evidence="6">
    <location>
        <begin position="84"/>
        <end position="104"/>
    </location>
</feature>
<evidence type="ECO:0000256" key="2">
    <source>
        <dbReference type="ARBA" id="ARBA00022448"/>
    </source>
</evidence>
<evidence type="ECO:0000256" key="7">
    <source>
        <dbReference type="SAM" id="MobiDB-lite"/>
    </source>
</evidence>
<dbReference type="GO" id="GO:0005315">
    <property type="term" value="F:phosphate transmembrane transporter activity"/>
    <property type="evidence" value="ECO:0007669"/>
    <property type="project" value="InterPro"/>
</dbReference>
<dbReference type="PANTHER" id="PTHR11101">
    <property type="entry name" value="PHOSPHATE TRANSPORTER"/>
    <property type="match status" value="1"/>
</dbReference>
<dbReference type="OrthoDB" id="9779554at2"/>
<evidence type="ECO:0000313" key="9">
    <source>
        <dbReference type="Proteomes" id="UP000253792"/>
    </source>
</evidence>
<dbReference type="PANTHER" id="PTHR11101:SF54">
    <property type="entry name" value="LOW-AFFINITY INORGANIC PHOSPHATE TRANSPORTER-RELATED"/>
    <property type="match status" value="1"/>
</dbReference>
<comment type="caution">
    <text evidence="8">The sequence shown here is derived from an EMBL/GenBank/DDBJ whole genome shotgun (WGS) entry which is preliminary data.</text>
</comment>
<keyword evidence="9" id="KW-1185">Reference proteome</keyword>